<dbReference type="Proteomes" id="UP001212841">
    <property type="component" value="Unassembled WGS sequence"/>
</dbReference>
<evidence type="ECO:0000313" key="4">
    <source>
        <dbReference type="EMBL" id="KAJ3044048.1"/>
    </source>
</evidence>
<dbReference type="InterPro" id="IPR039740">
    <property type="entry name" value="CNOT10"/>
</dbReference>
<feature type="compositionally biased region" description="Basic and acidic residues" evidence="3">
    <location>
        <begin position="399"/>
        <end position="413"/>
    </location>
</feature>
<evidence type="ECO:0000313" key="5">
    <source>
        <dbReference type="Proteomes" id="UP001212841"/>
    </source>
</evidence>
<dbReference type="SMART" id="SM00028">
    <property type="entry name" value="TPR"/>
    <property type="match status" value="3"/>
</dbReference>
<feature type="region of interest" description="Disordered" evidence="3">
    <location>
        <begin position="389"/>
        <end position="413"/>
    </location>
</feature>
<feature type="compositionally biased region" description="Basic and acidic residues" evidence="3">
    <location>
        <begin position="280"/>
        <end position="291"/>
    </location>
</feature>
<dbReference type="GO" id="GO:0006402">
    <property type="term" value="P:mRNA catabolic process"/>
    <property type="evidence" value="ECO:0007669"/>
    <property type="project" value="TreeGrafter"/>
</dbReference>
<dbReference type="InterPro" id="IPR011990">
    <property type="entry name" value="TPR-like_helical_dom_sf"/>
</dbReference>
<feature type="compositionally biased region" description="Polar residues" evidence="3">
    <location>
        <begin position="125"/>
        <end position="140"/>
    </location>
</feature>
<sequence length="879" mass="93971">MIVDGGGRLAIQNSLLGGDSLMPSQQDDAARIACEAAIAFRAQKYDQAVTALKRLSELRGPSDPRVQHNLAVAGYYAGTTVETANPETATAPFPLQLLSTLENVLTLPSPHFEPLRSASPENRETSPYPSDPLLSSTTPEPTDVHALSPSPTGPDSDTESPTASIPSVLDNPTVLYNRATTLFHLAHYNASCNALDPILQTIETVDAYLAVRSCLLAAECRLAVSQPEQALSIASVMERAFILRNPTNGGEPDQSLTGTGDSRALFDSLAASSASAHMNLSDHSDAADNQHSRFTPSPDRFDERWSRESDGGSDSAMTSPLRKGRLSNGFAATAVDVSAADDAPPAPSVDEALAYYGGSIRAAVAMIRARAYLAKGDVMSAVAQVESGRQTLQSEASDLEDKADSDSPSKPSHDPFAYISAQIASKNLPTLDSIAMLNTARHQTATPSWADHVGETQIDDFVARWDEKYYLNNLGNLHYRSGRHAAAAMCFAEALKVNDGQLDRLTGVGLGVEEEEEEEEEWEQHLEEEERVKPVVKDVKRPPALLRYVLDTTAPTLYNTGLQLMIMQKYEEAYDCFERAVNWAEARGVERMVGGTGAGDVGGAGPPGVPWALIWLRMGECCVRRYEAVRTSHKPVTPPIISLGGYRLVISNPRQPRNDAQPSANHNPDYLNLDMARRCYENALAAADGEHEDKHPDSVVVRTAALVGLGYVFLRKGMPLVALAVVGEVGRAEVGKSGAEGVGLGGVGRVEIEGGDAVSGSGRYGDDLENLRYVARIYATRALGLLSRPSESAPYLHINPTSADLRTVTAFAKASTLCAAAERNEADPVGVNLAADEVTRCAEGAQALTGEARDVLKGLMGWVALAKGDRVAAAKVFGN</sequence>
<dbReference type="GO" id="GO:0017148">
    <property type="term" value="P:negative regulation of translation"/>
    <property type="evidence" value="ECO:0007669"/>
    <property type="project" value="TreeGrafter"/>
</dbReference>
<dbReference type="PANTHER" id="PTHR12979">
    <property type="entry name" value="CCR4-NOT TRANSCRIPTION COMPLEX SUBUNIT 10"/>
    <property type="match status" value="1"/>
</dbReference>
<gene>
    <name evidence="4" type="ORF">HK097_001583</name>
</gene>
<feature type="region of interest" description="Disordered" evidence="3">
    <location>
        <begin position="277"/>
        <end position="323"/>
    </location>
</feature>
<feature type="compositionally biased region" description="Basic and acidic residues" evidence="3">
    <location>
        <begin position="299"/>
        <end position="310"/>
    </location>
</feature>
<feature type="compositionally biased region" description="Polar residues" evidence="3">
    <location>
        <begin position="149"/>
        <end position="165"/>
    </location>
</feature>
<dbReference type="GO" id="GO:0030014">
    <property type="term" value="C:CCR4-NOT complex"/>
    <property type="evidence" value="ECO:0007669"/>
    <property type="project" value="InterPro"/>
</dbReference>
<evidence type="ECO:0000256" key="3">
    <source>
        <dbReference type="SAM" id="MobiDB-lite"/>
    </source>
</evidence>
<evidence type="ECO:0000256" key="1">
    <source>
        <dbReference type="ARBA" id="ARBA00010080"/>
    </source>
</evidence>
<organism evidence="4 5">
    <name type="scientific">Rhizophlyctis rosea</name>
    <dbReference type="NCBI Taxonomy" id="64517"/>
    <lineage>
        <taxon>Eukaryota</taxon>
        <taxon>Fungi</taxon>
        <taxon>Fungi incertae sedis</taxon>
        <taxon>Chytridiomycota</taxon>
        <taxon>Chytridiomycota incertae sedis</taxon>
        <taxon>Chytridiomycetes</taxon>
        <taxon>Rhizophlyctidales</taxon>
        <taxon>Rhizophlyctidaceae</taxon>
        <taxon>Rhizophlyctis</taxon>
    </lineage>
</organism>
<comment type="similarity">
    <text evidence="1">Belongs to the CNOT10 family.</text>
</comment>
<dbReference type="SUPFAM" id="SSF48452">
    <property type="entry name" value="TPR-like"/>
    <property type="match status" value="1"/>
</dbReference>
<protein>
    <recommendedName>
        <fullName evidence="6">CCR4-NOT transcription complex subunit 10</fullName>
    </recommendedName>
</protein>
<keyword evidence="2" id="KW-0802">TPR repeat</keyword>
<dbReference type="PANTHER" id="PTHR12979:SF5">
    <property type="entry name" value="CCR4-NOT TRANSCRIPTION COMPLEX SUBUNIT 10"/>
    <property type="match status" value="1"/>
</dbReference>
<dbReference type="Gene3D" id="1.25.40.10">
    <property type="entry name" value="Tetratricopeptide repeat domain"/>
    <property type="match status" value="1"/>
</dbReference>
<proteinExistence type="inferred from homology"/>
<dbReference type="AlphaFoldDB" id="A0AAD5S488"/>
<reference evidence="4" key="1">
    <citation type="submission" date="2020-05" db="EMBL/GenBank/DDBJ databases">
        <title>Phylogenomic resolution of chytrid fungi.</title>
        <authorList>
            <person name="Stajich J.E."/>
            <person name="Amses K."/>
            <person name="Simmons R."/>
            <person name="Seto K."/>
            <person name="Myers J."/>
            <person name="Bonds A."/>
            <person name="Quandt C.A."/>
            <person name="Barry K."/>
            <person name="Liu P."/>
            <person name="Grigoriev I."/>
            <person name="Longcore J.E."/>
            <person name="James T.Y."/>
        </authorList>
    </citation>
    <scope>NUCLEOTIDE SEQUENCE</scope>
    <source>
        <strain evidence="4">JEL0318</strain>
    </source>
</reference>
<evidence type="ECO:0008006" key="6">
    <source>
        <dbReference type="Google" id="ProtNLM"/>
    </source>
</evidence>
<comment type="caution">
    <text evidence="4">The sequence shown here is derived from an EMBL/GenBank/DDBJ whole genome shotgun (WGS) entry which is preliminary data.</text>
</comment>
<feature type="region of interest" description="Disordered" evidence="3">
    <location>
        <begin position="111"/>
        <end position="169"/>
    </location>
</feature>
<evidence type="ECO:0000256" key="2">
    <source>
        <dbReference type="PROSITE-ProRule" id="PRU00339"/>
    </source>
</evidence>
<name>A0AAD5S488_9FUNG</name>
<feature type="repeat" description="TPR" evidence="2">
    <location>
        <begin position="554"/>
        <end position="587"/>
    </location>
</feature>
<dbReference type="InterPro" id="IPR019734">
    <property type="entry name" value="TPR_rpt"/>
</dbReference>
<dbReference type="EMBL" id="JADGJD010001315">
    <property type="protein sequence ID" value="KAJ3044048.1"/>
    <property type="molecule type" value="Genomic_DNA"/>
</dbReference>
<keyword evidence="5" id="KW-1185">Reference proteome</keyword>
<accession>A0AAD5S488</accession>
<dbReference type="PROSITE" id="PS50005">
    <property type="entry name" value="TPR"/>
    <property type="match status" value="1"/>
</dbReference>